<keyword evidence="2" id="KW-1185">Reference proteome</keyword>
<accession>A0ACC2WQ88</accession>
<gene>
    <name evidence="1" type="ORF">QFC19_000005</name>
</gene>
<dbReference type="EMBL" id="JASBWR010000001">
    <property type="protein sequence ID" value="KAJ9113812.1"/>
    <property type="molecule type" value="Genomic_DNA"/>
</dbReference>
<dbReference type="Proteomes" id="UP001241377">
    <property type="component" value="Unassembled WGS sequence"/>
</dbReference>
<sequence length="621" mass="69622">MEGDSSVEFGRNAMAKHRVTVGRKALQESIAPNWIEPDTTLDDAGRDGTDEDWEATRTPKKVTGKQKNKIVNAVTRPGKKSQATRADKHSTSTKCRSTANPEFIRDEAPDLSSASPFEESTSTSPRDSIHSRQLSPDSMSSAILLDVDSSFRPQRRAASQKKLRSRVVSSSEVSTTGEDHDAGIIGEDREWPLNAHQQEEEEILASLDKLSFASAQKRTHLDDALQLCNQSEPHDFATFINTYRSSSISNTGEVKRGASVSSGDKRTNCFEKLGEASYSEVFGVWSASSSPPDKTPKMVMKVVPLALQLSELPSSQSSGSRVPSEDDELCLTEMQDIVKEIELTRLMNEIHDGFVQLREAHIVRGVYPEVLLECWDVYRERKGSDNTRPDCLPQEQYYAILFLDNAGIDLESYRFDKTCGWRQAVDVLWQVADALNAAEEKAEFEDPIWSAIPEEVFDGHGEQWDVYRAMKSHIDAAGGKWEEFYPRTNLMWLYYLTRRLLYATPSLVKPRSKVLSRVISKRDPTRSPIRRRTTRNASATLNTPLTHVNLESGAELEAWQRLRKFEEGMKTGLALPTDIPTRASRSTIPGKSRTQKLKASGNGDQTITSVREALLWFVANE</sequence>
<organism evidence="1 2">
    <name type="scientific">Naganishia cerealis</name>
    <dbReference type="NCBI Taxonomy" id="610337"/>
    <lineage>
        <taxon>Eukaryota</taxon>
        <taxon>Fungi</taxon>
        <taxon>Dikarya</taxon>
        <taxon>Basidiomycota</taxon>
        <taxon>Agaricomycotina</taxon>
        <taxon>Tremellomycetes</taxon>
        <taxon>Filobasidiales</taxon>
        <taxon>Filobasidiaceae</taxon>
        <taxon>Naganishia</taxon>
    </lineage>
</organism>
<proteinExistence type="predicted"/>
<evidence type="ECO:0000313" key="1">
    <source>
        <dbReference type="EMBL" id="KAJ9113812.1"/>
    </source>
</evidence>
<protein>
    <submittedName>
        <fullName evidence="1">Uncharacterized protein</fullName>
    </submittedName>
</protein>
<evidence type="ECO:0000313" key="2">
    <source>
        <dbReference type="Proteomes" id="UP001241377"/>
    </source>
</evidence>
<reference evidence="1" key="1">
    <citation type="submission" date="2023-04" db="EMBL/GenBank/DDBJ databases">
        <title>Draft Genome sequencing of Naganishia species isolated from polar environments using Oxford Nanopore Technology.</title>
        <authorList>
            <person name="Leo P."/>
            <person name="Venkateswaran K."/>
        </authorList>
    </citation>
    <scope>NUCLEOTIDE SEQUENCE</scope>
    <source>
        <strain evidence="1">MNA-CCFEE 5261</strain>
    </source>
</reference>
<comment type="caution">
    <text evidence="1">The sequence shown here is derived from an EMBL/GenBank/DDBJ whole genome shotgun (WGS) entry which is preliminary data.</text>
</comment>
<name>A0ACC2WQ88_9TREE</name>